<evidence type="ECO:0000256" key="2">
    <source>
        <dbReference type="SAM" id="Phobius"/>
    </source>
</evidence>
<sequence length="335" mass="36785">MAPIPIIDSALNTRSILGPAVNEISTFLHRLGIVHDHPDFGDGDIPGDGGPDGGIGDGGLIGNPTDAQRSGILMVLMMFGIMAVMFTIVTGWIWCVAAREPAYYTVREGRKGQCKPKKVVPFKEWYHNLPHTNLSREEDYLRVLAFISARDWRGCVLPNGEPVDYSHEHWEKFWRGHGHKGLNAASGPRSPLMINERGRVYNTFSKEGETGLEIPHVEDIEGVLYANTPHSPLAIPVPPLRRPPPKGTKGRGASSSTSPEDDKRRHREQRSHSSSGGSGGRPWKCGRRDPSNLGDGERLSWNGSGRGRNYRSSRGRAGMGYKGLDVVMEEAPPTT</sequence>
<keyword evidence="2" id="KW-1133">Transmembrane helix</keyword>
<comment type="caution">
    <text evidence="3">The sequence shown here is derived from an EMBL/GenBank/DDBJ whole genome shotgun (WGS) entry which is preliminary data.</text>
</comment>
<feature type="region of interest" description="Disordered" evidence="1">
    <location>
        <begin position="42"/>
        <end position="61"/>
    </location>
</feature>
<keyword evidence="2" id="KW-0812">Transmembrane</keyword>
<feature type="region of interest" description="Disordered" evidence="1">
    <location>
        <begin position="231"/>
        <end position="319"/>
    </location>
</feature>
<feature type="transmembrane region" description="Helical" evidence="2">
    <location>
        <begin position="72"/>
        <end position="94"/>
    </location>
</feature>
<gene>
    <name evidence="3" type="ORF">Q9L58_002312</name>
</gene>
<feature type="compositionally biased region" description="Basic and acidic residues" evidence="1">
    <location>
        <begin position="286"/>
        <end position="298"/>
    </location>
</feature>
<evidence type="ECO:0000313" key="4">
    <source>
        <dbReference type="Proteomes" id="UP001447188"/>
    </source>
</evidence>
<dbReference type="EMBL" id="JBBBZM010000020">
    <property type="protein sequence ID" value="KAL0638586.1"/>
    <property type="molecule type" value="Genomic_DNA"/>
</dbReference>
<keyword evidence="4" id="KW-1185">Reference proteome</keyword>
<name>A0ABR3GRP0_9PEZI</name>
<proteinExistence type="predicted"/>
<evidence type="ECO:0000313" key="3">
    <source>
        <dbReference type="EMBL" id="KAL0638586.1"/>
    </source>
</evidence>
<keyword evidence="2" id="KW-0472">Membrane</keyword>
<accession>A0ABR3GRP0</accession>
<feature type="compositionally biased region" description="Pro residues" evidence="1">
    <location>
        <begin position="235"/>
        <end position="246"/>
    </location>
</feature>
<organism evidence="3 4">
    <name type="scientific">Discina gigas</name>
    <dbReference type="NCBI Taxonomy" id="1032678"/>
    <lineage>
        <taxon>Eukaryota</taxon>
        <taxon>Fungi</taxon>
        <taxon>Dikarya</taxon>
        <taxon>Ascomycota</taxon>
        <taxon>Pezizomycotina</taxon>
        <taxon>Pezizomycetes</taxon>
        <taxon>Pezizales</taxon>
        <taxon>Discinaceae</taxon>
        <taxon>Discina</taxon>
    </lineage>
</organism>
<dbReference type="Proteomes" id="UP001447188">
    <property type="component" value="Unassembled WGS sequence"/>
</dbReference>
<evidence type="ECO:0000256" key="1">
    <source>
        <dbReference type="SAM" id="MobiDB-lite"/>
    </source>
</evidence>
<protein>
    <submittedName>
        <fullName evidence="3">Uncharacterized protein</fullName>
    </submittedName>
</protein>
<feature type="compositionally biased region" description="Gly residues" evidence="1">
    <location>
        <begin position="44"/>
        <end position="61"/>
    </location>
</feature>
<reference evidence="3 4" key="1">
    <citation type="submission" date="2024-02" db="EMBL/GenBank/DDBJ databases">
        <title>Discinaceae phylogenomics.</title>
        <authorList>
            <person name="Dirks A.C."/>
            <person name="James T.Y."/>
        </authorList>
    </citation>
    <scope>NUCLEOTIDE SEQUENCE [LARGE SCALE GENOMIC DNA]</scope>
    <source>
        <strain evidence="3 4">ACD0624</strain>
    </source>
</reference>